<dbReference type="Proteomes" id="UP001159363">
    <property type="component" value="Chromosome X"/>
</dbReference>
<comment type="caution">
    <text evidence="1">The sequence shown here is derived from an EMBL/GenBank/DDBJ whole genome shotgun (WGS) entry which is preliminary data.</text>
</comment>
<gene>
    <name evidence="1" type="ORF">PR048_011507</name>
</gene>
<proteinExistence type="predicted"/>
<dbReference type="PANTHER" id="PTHR10773:SF19">
    <property type="match status" value="1"/>
</dbReference>
<sequence>MIALVHEKGYMSFTITYRFLITRNIYATDGLCGDVGVPSKLDEPTVSPRCRECMEAYVNYSDDSNCHPDFQPGSSSDSTFECSSNVSTPCPKKKKHCKKRCNSENKTDTRERTNSNSIKPTECAEVDQHITEMLQEAGNLASISEQCEDCADTLDMQSCSIKCLCQHRGKKKHIFKSTRPKKEKRKIKRNKGEEYVMAKGKTIFPRRMKPLNQCRMKCNERMTEDQRKTIFGCYWGLGNSEKRVTFTASLLQICSKKASRPITKDADKSHHRQITIKYHLIMDGTDISVCKGCFVKTLVETNKFVEMVVNNKCADVESKGSEIK</sequence>
<dbReference type="PANTHER" id="PTHR10773">
    <property type="entry name" value="DNA-DIRECTED RNA POLYMERASES I, II, AND III SUBUNIT RPABC2"/>
    <property type="match status" value="1"/>
</dbReference>
<dbReference type="EMBL" id="JARBHB010000004">
    <property type="protein sequence ID" value="KAJ8885310.1"/>
    <property type="molecule type" value="Genomic_DNA"/>
</dbReference>
<accession>A0ABQ9HMA6</accession>
<keyword evidence="2" id="KW-1185">Reference proteome</keyword>
<evidence type="ECO:0000313" key="2">
    <source>
        <dbReference type="Proteomes" id="UP001159363"/>
    </source>
</evidence>
<name>A0ABQ9HMA6_9NEOP</name>
<reference evidence="1 2" key="1">
    <citation type="submission" date="2023-02" db="EMBL/GenBank/DDBJ databases">
        <title>LHISI_Scaffold_Assembly.</title>
        <authorList>
            <person name="Stuart O.P."/>
            <person name="Cleave R."/>
            <person name="Magrath M.J.L."/>
            <person name="Mikheyev A.S."/>
        </authorList>
    </citation>
    <scope>NUCLEOTIDE SEQUENCE [LARGE SCALE GENOMIC DNA]</scope>
    <source>
        <strain evidence="1">Daus_M_001</strain>
        <tissue evidence="1">Leg muscle</tissue>
    </source>
</reference>
<organism evidence="1 2">
    <name type="scientific">Dryococelus australis</name>
    <dbReference type="NCBI Taxonomy" id="614101"/>
    <lineage>
        <taxon>Eukaryota</taxon>
        <taxon>Metazoa</taxon>
        <taxon>Ecdysozoa</taxon>
        <taxon>Arthropoda</taxon>
        <taxon>Hexapoda</taxon>
        <taxon>Insecta</taxon>
        <taxon>Pterygota</taxon>
        <taxon>Neoptera</taxon>
        <taxon>Polyneoptera</taxon>
        <taxon>Phasmatodea</taxon>
        <taxon>Verophasmatodea</taxon>
        <taxon>Anareolatae</taxon>
        <taxon>Phasmatidae</taxon>
        <taxon>Eurycanthinae</taxon>
        <taxon>Dryococelus</taxon>
    </lineage>
</organism>
<evidence type="ECO:0000313" key="1">
    <source>
        <dbReference type="EMBL" id="KAJ8885310.1"/>
    </source>
</evidence>
<protein>
    <submittedName>
        <fullName evidence="1">Uncharacterized protein</fullName>
    </submittedName>
</protein>